<evidence type="ECO:0000256" key="1">
    <source>
        <dbReference type="ARBA" id="ARBA00004196"/>
    </source>
</evidence>
<evidence type="ECO:0000256" key="3">
    <source>
        <dbReference type="ARBA" id="ARBA00022729"/>
    </source>
</evidence>
<evidence type="ECO:0000313" key="8">
    <source>
        <dbReference type="EMBL" id="GII90086.1"/>
    </source>
</evidence>
<keyword evidence="9" id="KW-1185">Reference proteome</keyword>
<evidence type="ECO:0000256" key="2">
    <source>
        <dbReference type="ARBA" id="ARBA00022723"/>
    </source>
</evidence>
<dbReference type="GO" id="GO:0006825">
    <property type="term" value="P:copper ion transport"/>
    <property type="evidence" value="ECO:0007669"/>
    <property type="project" value="InterPro"/>
</dbReference>
<evidence type="ECO:0000256" key="5">
    <source>
        <dbReference type="SAM" id="MobiDB-lite"/>
    </source>
</evidence>
<sequence>MGVGSLGGAMKTSPRAVLAALISALFLVTLLAQPAAAHDRLKSSDPAKDAVVSGVDKVTLEFTATTSHQVVVVRGADGTTHQQGRPEADGTEVTQALKGTLPPGDYTIAFRVVSSDGHPIDGEIPFKVKGEPTPAASETPAAVTTQSARSAEPPAAAPASSQAVDTASSSTGTTFPVWLVIVIGGLVGIGIGLLFSMRNKKR</sequence>
<keyword evidence="2" id="KW-0479">Metal-binding</keyword>
<keyword evidence="6" id="KW-1133">Transmembrane helix</keyword>
<evidence type="ECO:0000256" key="6">
    <source>
        <dbReference type="SAM" id="Phobius"/>
    </source>
</evidence>
<keyword evidence="6" id="KW-0812">Transmembrane</keyword>
<dbReference type="PANTHER" id="PTHR34820">
    <property type="entry name" value="INNER MEMBRANE PROTEIN YEBZ"/>
    <property type="match status" value="1"/>
</dbReference>
<feature type="compositionally biased region" description="Low complexity" evidence="5">
    <location>
        <begin position="132"/>
        <end position="163"/>
    </location>
</feature>
<dbReference type="InterPro" id="IPR032694">
    <property type="entry name" value="CopC/D"/>
</dbReference>
<feature type="transmembrane region" description="Helical" evidence="6">
    <location>
        <begin position="175"/>
        <end position="195"/>
    </location>
</feature>
<comment type="caution">
    <text evidence="8">The sequence shown here is derived from an EMBL/GenBank/DDBJ whole genome shotgun (WGS) entry which is preliminary data.</text>
</comment>
<protein>
    <submittedName>
        <fullName evidence="8">Copper resistance protein, CopC family</fullName>
    </submittedName>
</protein>
<dbReference type="Gene3D" id="2.60.40.1220">
    <property type="match status" value="1"/>
</dbReference>
<comment type="subcellular location">
    <subcellularLocation>
        <location evidence="1">Cell envelope</location>
    </subcellularLocation>
</comment>
<dbReference type="PANTHER" id="PTHR34820:SF4">
    <property type="entry name" value="INNER MEMBRANE PROTEIN YEBZ"/>
    <property type="match status" value="1"/>
</dbReference>
<dbReference type="GO" id="GO:0046688">
    <property type="term" value="P:response to copper ion"/>
    <property type="evidence" value="ECO:0007669"/>
    <property type="project" value="InterPro"/>
</dbReference>
<dbReference type="InterPro" id="IPR007348">
    <property type="entry name" value="CopC_dom"/>
</dbReference>
<dbReference type="GO" id="GO:0005886">
    <property type="term" value="C:plasma membrane"/>
    <property type="evidence" value="ECO:0007669"/>
    <property type="project" value="TreeGrafter"/>
</dbReference>
<reference evidence="8" key="1">
    <citation type="submission" date="2021-01" db="EMBL/GenBank/DDBJ databases">
        <title>Whole genome shotgun sequence of Sinosporangium siamense NBRC 109515.</title>
        <authorList>
            <person name="Komaki H."/>
            <person name="Tamura T."/>
        </authorList>
    </citation>
    <scope>NUCLEOTIDE SEQUENCE</scope>
    <source>
        <strain evidence="8">NBRC 109515</strain>
    </source>
</reference>
<dbReference type="InterPro" id="IPR014755">
    <property type="entry name" value="Cu-Rt/internalin_Ig-like"/>
</dbReference>
<dbReference type="AlphaFoldDB" id="A0A919RDW7"/>
<gene>
    <name evidence="8" type="ORF">Ssi02_03170</name>
</gene>
<accession>A0A919RDW7</accession>
<dbReference type="Proteomes" id="UP000606172">
    <property type="component" value="Unassembled WGS sequence"/>
</dbReference>
<dbReference type="Pfam" id="PF04234">
    <property type="entry name" value="CopC"/>
    <property type="match status" value="1"/>
</dbReference>
<dbReference type="GO" id="GO:0030313">
    <property type="term" value="C:cell envelope"/>
    <property type="evidence" value="ECO:0007669"/>
    <property type="project" value="UniProtKB-SubCell"/>
</dbReference>
<keyword evidence="6" id="KW-0472">Membrane</keyword>
<evidence type="ECO:0000313" key="9">
    <source>
        <dbReference type="Proteomes" id="UP000606172"/>
    </source>
</evidence>
<dbReference type="EMBL" id="BOOW01000004">
    <property type="protein sequence ID" value="GII90086.1"/>
    <property type="molecule type" value="Genomic_DNA"/>
</dbReference>
<evidence type="ECO:0000256" key="4">
    <source>
        <dbReference type="ARBA" id="ARBA00023008"/>
    </source>
</evidence>
<name>A0A919RDW7_9ACTN</name>
<feature type="region of interest" description="Disordered" evidence="5">
    <location>
        <begin position="127"/>
        <end position="170"/>
    </location>
</feature>
<proteinExistence type="predicted"/>
<dbReference type="GO" id="GO:0042597">
    <property type="term" value="C:periplasmic space"/>
    <property type="evidence" value="ECO:0007669"/>
    <property type="project" value="InterPro"/>
</dbReference>
<dbReference type="InterPro" id="IPR014756">
    <property type="entry name" value="Ig_E-set"/>
</dbReference>
<keyword evidence="3" id="KW-0732">Signal</keyword>
<organism evidence="8 9">
    <name type="scientific">Sinosporangium siamense</name>
    <dbReference type="NCBI Taxonomy" id="1367973"/>
    <lineage>
        <taxon>Bacteria</taxon>
        <taxon>Bacillati</taxon>
        <taxon>Actinomycetota</taxon>
        <taxon>Actinomycetes</taxon>
        <taxon>Streptosporangiales</taxon>
        <taxon>Streptosporangiaceae</taxon>
        <taxon>Sinosporangium</taxon>
    </lineage>
</organism>
<feature type="domain" description="CopC" evidence="7">
    <location>
        <begin position="38"/>
        <end position="128"/>
    </location>
</feature>
<dbReference type="SUPFAM" id="SSF81296">
    <property type="entry name" value="E set domains"/>
    <property type="match status" value="1"/>
</dbReference>
<evidence type="ECO:0000259" key="7">
    <source>
        <dbReference type="Pfam" id="PF04234"/>
    </source>
</evidence>
<keyword evidence="4" id="KW-0186">Copper</keyword>
<dbReference type="GO" id="GO:0005507">
    <property type="term" value="F:copper ion binding"/>
    <property type="evidence" value="ECO:0007669"/>
    <property type="project" value="InterPro"/>
</dbReference>